<evidence type="ECO:0000313" key="12">
    <source>
        <dbReference type="Proteomes" id="UP001054252"/>
    </source>
</evidence>
<dbReference type="AlphaFoldDB" id="A0AAV5MK18"/>
<evidence type="ECO:0000256" key="5">
    <source>
        <dbReference type="ARBA" id="ARBA00022833"/>
    </source>
</evidence>
<dbReference type="InterPro" id="IPR007863">
    <property type="entry name" value="Peptidase_M16_C"/>
</dbReference>
<dbReference type="Proteomes" id="UP001054252">
    <property type="component" value="Unassembled WGS sequence"/>
</dbReference>
<evidence type="ECO:0000259" key="8">
    <source>
        <dbReference type="Pfam" id="PF00675"/>
    </source>
</evidence>
<evidence type="ECO:0000256" key="1">
    <source>
        <dbReference type="ARBA" id="ARBA00007261"/>
    </source>
</evidence>
<dbReference type="Pfam" id="PF16187">
    <property type="entry name" value="Peptidase_M16_M"/>
    <property type="match status" value="1"/>
</dbReference>
<keyword evidence="12" id="KW-1185">Reference proteome</keyword>
<dbReference type="GO" id="GO:0046872">
    <property type="term" value="F:metal ion binding"/>
    <property type="evidence" value="ECO:0007669"/>
    <property type="project" value="UniProtKB-KW"/>
</dbReference>
<dbReference type="PANTHER" id="PTHR43690">
    <property type="entry name" value="NARDILYSIN"/>
    <property type="match status" value="1"/>
</dbReference>
<evidence type="ECO:0000256" key="4">
    <source>
        <dbReference type="ARBA" id="ARBA00022801"/>
    </source>
</evidence>
<accession>A0AAV5MK18</accession>
<keyword evidence="3" id="KW-0479">Metal-binding</keyword>
<dbReference type="SUPFAM" id="SSF63411">
    <property type="entry name" value="LuxS/MPP-like metallohydrolase"/>
    <property type="match status" value="2"/>
</dbReference>
<feature type="non-terminal residue" evidence="11">
    <location>
        <position position="1"/>
    </location>
</feature>
<protein>
    <recommendedName>
        <fullName evidence="13">Insulin-degrading enzyme</fullName>
    </recommendedName>
</protein>
<evidence type="ECO:0000256" key="7">
    <source>
        <dbReference type="RuleBase" id="RU004447"/>
    </source>
</evidence>
<dbReference type="InterPro" id="IPR011765">
    <property type="entry name" value="Pept_M16_N"/>
</dbReference>
<keyword evidence="4" id="KW-0378">Hydrolase</keyword>
<evidence type="ECO:0000256" key="6">
    <source>
        <dbReference type="ARBA" id="ARBA00023049"/>
    </source>
</evidence>
<keyword evidence="5" id="KW-0862">Zinc</keyword>
<dbReference type="FunFam" id="3.30.830.10:FF:000004">
    <property type="entry name" value="Putative insulin-degrading enzyme"/>
    <property type="match status" value="1"/>
</dbReference>
<dbReference type="InterPro" id="IPR050626">
    <property type="entry name" value="Peptidase_M16"/>
</dbReference>
<dbReference type="InterPro" id="IPR011249">
    <property type="entry name" value="Metalloenz_LuxS/M16"/>
</dbReference>
<sequence length="522" mass="60575">RRRRRRRRRSRILLLSLLRSQQPETTEVPLSITEAMAVCKDDVEMLKPRTDKRENRQIVLKNSLQVLLITDTETDKCAAAMDVGVGYFSDPDGLEGLAHFLEHMLFYASEKYPLENSYSKYISEHGGSTKAFTDSENTNFHFDVNTDSFEEALDRFAQFFIKPLMSADATMREIKAVDSENKKNLLTDYWRMSQLQSHISMESHPYHKFGTGNCDTLEVRPKAKGVDTRQELLKFYVENYSANLMHLVVYSKESLDKIQSLVEDKFQEIRNSGRSFPSFPGQPCSSEHLQILVRAVPIKEGNKLTIVWPITPEIHYYKEGPCRYLGHLIGHRGERSLFYILKILGWATGLDADEGDWTLEFSFFRVQSGVCKWIFDELLAVCETSFHYQDKVRPFSYVVRIASEMRMYPPKDWLVRSSMPSNFNQDIIQMVLNELSPDKVRIFWKSKKFEGLTEMVEPWYGTAYSIEKVTTSMIQEWMLLAPNENLHLPAPNVFIPTNLSLKDPVEKIKYPVLLRKSSYSRV</sequence>
<comment type="similarity">
    <text evidence="1 7">Belongs to the peptidase M16 family.</text>
</comment>
<dbReference type="PANTHER" id="PTHR43690:SF18">
    <property type="entry name" value="INSULIN-DEGRADING ENZYME-RELATED"/>
    <property type="match status" value="1"/>
</dbReference>
<reference evidence="11 12" key="1">
    <citation type="journal article" date="2021" name="Commun. Biol.">
        <title>The genome of Shorea leprosula (Dipterocarpaceae) highlights the ecological relevance of drought in aseasonal tropical rainforests.</title>
        <authorList>
            <person name="Ng K.K.S."/>
            <person name="Kobayashi M.J."/>
            <person name="Fawcett J.A."/>
            <person name="Hatakeyama M."/>
            <person name="Paape T."/>
            <person name="Ng C.H."/>
            <person name="Ang C.C."/>
            <person name="Tnah L.H."/>
            <person name="Lee C.T."/>
            <person name="Nishiyama T."/>
            <person name="Sese J."/>
            <person name="O'Brien M.J."/>
            <person name="Copetti D."/>
            <person name="Mohd Noor M.I."/>
            <person name="Ong R.C."/>
            <person name="Putra M."/>
            <person name="Sireger I.Z."/>
            <person name="Indrioko S."/>
            <person name="Kosugi Y."/>
            <person name="Izuno A."/>
            <person name="Isagi Y."/>
            <person name="Lee S.L."/>
            <person name="Shimizu K.K."/>
        </authorList>
    </citation>
    <scope>NUCLEOTIDE SEQUENCE [LARGE SCALE GENOMIC DNA]</scope>
    <source>
        <strain evidence="11">214</strain>
    </source>
</reference>
<evidence type="ECO:0000313" key="11">
    <source>
        <dbReference type="EMBL" id="GKV49834.1"/>
    </source>
</evidence>
<keyword evidence="2" id="KW-0645">Protease</keyword>
<comment type="caution">
    <text evidence="11">The sequence shown here is derived from an EMBL/GenBank/DDBJ whole genome shotgun (WGS) entry which is preliminary data.</text>
</comment>
<evidence type="ECO:0000256" key="3">
    <source>
        <dbReference type="ARBA" id="ARBA00022723"/>
    </source>
</evidence>
<dbReference type="Pfam" id="PF00675">
    <property type="entry name" value="Peptidase_M16"/>
    <property type="match status" value="1"/>
</dbReference>
<dbReference type="InterPro" id="IPR032632">
    <property type="entry name" value="Peptidase_M16_M"/>
</dbReference>
<feature type="domain" description="Peptidase M16 middle/third" evidence="10">
    <location>
        <begin position="386"/>
        <end position="522"/>
    </location>
</feature>
<dbReference type="GO" id="GO:0005739">
    <property type="term" value="C:mitochondrion"/>
    <property type="evidence" value="ECO:0007669"/>
    <property type="project" value="TreeGrafter"/>
</dbReference>
<dbReference type="Pfam" id="PF05193">
    <property type="entry name" value="Peptidase_M16_C"/>
    <property type="match status" value="1"/>
</dbReference>
<evidence type="ECO:0000256" key="2">
    <source>
        <dbReference type="ARBA" id="ARBA00022670"/>
    </source>
</evidence>
<gene>
    <name evidence="11" type="ORF">SLEP1_g56562</name>
</gene>
<dbReference type="InterPro" id="IPR001431">
    <property type="entry name" value="Pept_M16_Zn_BS"/>
</dbReference>
<feature type="domain" description="Peptidase M16 N-terminal" evidence="8">
    <location>
        <begin position="66"/>
        <end position="201"/>
    </location>
</feature>
<dbReference type="Gene3D" id="3.30.830.10">
    <property type="entry name" value="Metalloenzyme, LuxS/M16 peptidase-like"/>
    <property type="match status" value="3"/>
</dbReference>
<dbReference type="EMBL" id="BPVZ01000322">
    <property type="protein sequence ID" value="GKV49834.1"/>
    <property type="molecule type" value="Genomic_DNA"/>
</dbReference>
<evidence type="ECO:0008006" key="13">
    <source>
        <dbReference type="Google" id="ProtNLM"/>
    </source>
</evidence>
<proteinExistence type="inferred from homology"/>
<evidence type="ECO:0000259" key="9">
    <source>
        <dbReference type="Pfam" id="PF05193"/>
    </source>
</evidence>
<feature type="domain" description="Peptidase M16 C-terminal" evidence="9">
    <location>
        <begin position="228"/>
        <end position="381"/>
    </location>
</feature>
<name>A0AAV5MK18_9ROSI</name>
<keyword evidence="6" id="KW-0482">Metalloprotease</keyword>
<dbReference type="GO" id="GO:0005829">
    <property type="term" value="C:cytosol"/>
    <property type="evidence" value="ECO:0007669"/>
    <property type="project" value="TreeGrafter"/>
</dbReference>
<dbReference type="GO" id="GO:0004222">
    <property type="term" value="F:metalloendopeptidase activity"/>
    <property type="evidence" value="ECO:0007669"/>
    <property type="project" value="InterPro"/>
</dbReference>
<evidence type="ECO:0000259" key="10">
    <source>
        <dbReference type="Pfam" id="PF16187"/>
    </source>
</evidence>
<organism evidence="11 12">
    <name type="scientific">Rubroshorea leprosula</name>
    <dbReference type="NCBI Taxonomy" id="152421"/>
    <lineage>
        <taxon>Eukaryota</taxon>
        <taxon>Viridiplantae</taxon>
        <taxon>Streptophyta</taxon>
        <taxon>Embryophyta</taxon>
        <taxon>Tracheophyta</taxon>
        <taxon>Spermatophyta</taxon>
        <taxon>Magnoliopsida</taxon>
        <taxon>eudicotyledons</taxon>
        <taxon>Gunneridae</taxon>
        <taxon>Pentapetalae</taxon>
        <taxon>rosids</taxon>
        <taxon>malvids</taxon>
        <taxon>Malvales</taxon>
        <taxon>Dipterocarpaceae</taxon>
        <taxon>Rubroshorea</taxon>
    </lineage>
</organism>
<dbReference type="GO" id="GO:0043171">
    <property type="term" value="P:peptide catabolic process"/>
    <property type="evidence" value="ECO:0007669"/>
    <property type="project" value="TreeGrafter"/>
</dbReference>
<dbReference type="PROSITE" id="PS00143">
    <property type="entry name" value="INSULINASE"/>
    <property type="match status" value="1"/>
</dbReference>
<dbReference type="GO" id="GO:0051603">
    <property type="term" value="P:proteolysis involved in protein catabolic process"/>
    <property type="evidence" value="ECO:0007669"/>
    <property type="project" value="TreeGrafter"/>
</dbReference>